<organism evidence="7 8">
    <name type="scientific">Rotaria sordida</name>
    <dbReference type="NCBI Taxonomy" id="392033"/>
    <lineage>
        <taxon>Eukaryota</taxon>
        <taxon>Metazoa</taxon>
        <taxon>Spiralia</taxon>
        <taxon>Gnathifera</taxon>
        <taxon>Rotifera</taxon>
        <taxon>Eurotatoria</taxon>
        <taxon>Bdelloidea</taxon>
        <taxon>Philodinida</taxon>
        <taxon>Philodinidae</taxon>
        <taxon>Rotaria</taxon>
    </lineage>
</organism>
<dbReference type="SUPFAM" id="SSF51445">
    <property type="entry name" value="(Trans)glycosidases"/>
    <property type="match status" value="1"/>
</dbReference>
<reference evidence="7" key="1">
    <citation type="submission" date="2021-02" db="EMBL/GenBank/DDBJ databases">
        <authorList>
            <person name="Nowell W R."/>
        </authorList>
    </citation>
    <scope>NUCLEOTIDE SEQUENCE</scope>
</reference>
<dbReference type="InterPro" id="IPR017853">
    <property type="entry name" value="GH"/>
</dbReference>
<dbReference type="Gene3D" id="3.20.20.80">
    <property type="entry name" value="Glycosidases"/>
    <property type="match status" value="1"/>
</dbReference>
<name>A0A819FSQ4_9BILA</name>
<evidence type="ECO:0000256" key="3">
    <source>
        <dbReference type="ARBA" id="ARBA00023295"/>
    </source>
</evidence>
<keyword evidence="5" id="KW-0472">Membrane</keyword>
<gene>
    <name evidence="7" type="ORF">FNK824_LOCUS19157</name>
</gene>
<evidence type="ECO:0000256" key="2">
    <source>
        <dbReference type="ARBA" id="ARBA00022801"/>
    </source>
</evidence>
<evidence type="ECO:0000256" key="4">
    <source>
        <dbReference type="RuleBase" id="RU361153"/>
    </source>
</evidence>
<dbReference type="Proteomes" id="UP000663874">
    <property type="component" value="Unassembled WGS sequence"/>
</dbReference>
<dbReference type="InterPro" id="IPR001547">
    <property type="entry name" value="Glyco_hydro_5"/>
</dbReference>
<protein>
    <recommendedName>
        <fullName evidence="6">Glycoside hydrolase family 5 domain-containing protein</fullName>
    </recommendedName>
</protein>
<comment type="caution">
    <text evidence="7">The sequence shown here is derived from an EMBL/GenBank/DDBJ whole genome shotgun (WGS) entry which is preliminary data.</text>
</comment>
<sequence length="379" mass="44059">MRPHAIRWLAILIGSVLILVFILLRQPTRSIDSNLSSEIVTKLNAEASKSRWSILRAQAWYASQPWLLGANYLPSTSVNVLEMWQDTFDEITIKRELKWANNRLRMNTLRVFLHTLVWMENSRKFFKRLDTFLDISKNNNLKIILVLFDECWNAEPLLGKQSEPIPGVHNSQWVRCPGQSMVLNKTSWPIIREYTIDVIDRYKSDERVLAWDLYNEPECSKQVNIILPLLHYIYAAARSVRNVQQPMTIGIAKWPLTTPLALFELSVSDIISFHSYGPLANVIQNITDLREVQLGRPILCTEWLARPFGSTLFTHLDYFKSEKIGAIQWGLVAGRSQTYYQWKSPKNAPMPRVWFHDVLYPNGTAFSQLEEQLYIEINH</sequence>
<dbReference type="GO" id="GO:0000272">
    <property type="term" value="P:polysaccharide catabolic process"/>
    <property type="evidence" value="ECO:0007669"/>
    <property type="project" value="InterPro"/>
</dbReference>
<keyword evidence="5" id="KW-1133">Transmembrane helix</keyword>
<evidence type="ECO:0000256" key="5">
    <source>
        <dbReference type="SAM" id="Phobius"/>
    </source>
</evidence>
<dbReference type="AlphaFoldDB" id="A0A819FSQ4"/>
<dbReference type="EMBL" id="CAJOBE010003322">
    <property type="protein sequence ID" value="CAF3873724.1"/>
    <property type="molecule type" value="Genomic_DNA"/>
</dbReference>
<keyword evidence="3 4" id="KW-0326">Glycosidase</keyword>
<evidence type="ECO:0000259" key="6">
    <source>
        <dbReference type="Pfam" id="PF00150"/>
    </source>
</evidence>
<proteinExistence type="inferred from homology"/>
<keyword evidence="5" id="KW-0812">Transmembrane</keyword>
<evidence type="ECO:0000256" key="1">
    <source>
        <dbReference type="ARBA" id="ARBA00005641"/>
    </source>
</evidence>
<accession>A0A819FSQ4</accession>
<evidence type="ECO:0000313" key="7">
    <source>
        <dbReference type="EMBL" id="CAF3873724.1"/>
    </source>
</evidence>
<comment type="similarity">
    <text evidence="1 4">Belongs to the glycosyl hydrolase 5 (cellulase A) family.</text>
</comment>
<feature type="domain" description="Glycoside hydrolase family 5" evidence="6">
    <location>
        <begin position="91"/>
        <end position="281"/>
    </location>
</feature>
<dbReference type="GO" id="GO:0004553">
    <property type="term" value="F:hydrolase activity, hydrolyzing O-glycosyl compounds"/>
    <property type="evidence" value="ECO:0007669"/>
    <property type="project" value="InterPro"/>
</dbReference>
<dbReference type="Pfam" id="PF00150">
    <property type="entry name" value="Cellulase"/>
    <property type="match status" value="1"/>
</dbReference>
<keyword evidence="2 4" id="KW-0378">Hydrolase</keyword>
<evidence type="ECO:0000313" key="8">
    <source>
        <dbReference type="Proteomes" id="UP000663874"/>
    </source>
</evidence>
<feature type="transmembrane region" description="Helical" evidence="5">
    <location>
        <begin position="6"/>
        <end position="24"/>
    </location>
</feature>